<feature type="transmembrane region" description="Helical" evidence="6">
    <location>
        <begin position="166"/>
        <end position="193"/>
    </location>
</feature>
<keyword evidence="4 6" id="KW-1133">Transmembrane helix</keyword>
<sequence length="204" mass="22572">MQNAAAVEAMPHSWLEDMLAILISTLMISFAVILIRQAGALTGGTVGLAFLIHYLSGWSFGVLFFLINLPFYYLAIRRMGWRFTLKTFTAISLVSVFSDMHQQFIHFEQLNPVYATLFGSLLIGLGLIVLFRHRGSLGGVNILALYLQERYGIRAGKLQMAVDLSIVIASLFVVSWSILLASIGGAIVLNLIIAMNFRPGRYIA</sequence>
<reference evidence="8" key="1">
    <citation type="journal article" date="2019" name="Int. J. Syst. Evol. Microbiol.">
        <title>The Global Catalogue of Microorganisms (GCM) 10K type strain sequencing project: providing services to taxonomists for standard genome sequencing and annotation.</title>
        <authorList>
            <consortium name="The Broad Institute Genomics Platform"/>
            <consortium name="The Broad Institute Genome Sequencing Center for Infectious Disease"/>
            <person name="Wu L."/>
            <person name="Ma J."/>
        </authorList>
    </citation>
    <scope>NUCLEOTIDE SEQUENCE [LARGE SCALE GENOMIC DNA]</scope>
    <source>
        <strain evidence="8">CGMCC 1.7003</strain>
    </source>
</reference>
<comment type="caution">
    <text evidence="7">The sequence shown here is derived from an EMBL/GenBank/DDBJ whole genome shotgun (WGS) entry which is preliminary data.</text>
</comment>
<feature type="transmembrane region" description="Helical" evidence="6">
    <location>
        <begin position="18"/>
        <end position="35"/>
    </location>
</feature>
<dbReference type="PANTHER" id="PTHR33545:SF5">
    <property type="entry name" value="UPF0750 MEMBRANE PROTEIN YITT"/>
    <property type="match status" value="1"/>
</dbReference>
<keyword evidence="5 6" id="KW-0472">Membrane</keyword>
<dbReference type="Proteomes" id="UP000659697">
    <property type="component" value="Unassembled WGS sequence"/>
</dbReference>
<gene>
    <name evidence="7" type="ORF">GCM10010919_01790</name>
</gene>
<evidence type="ECO:0000256" key="3">
    <source>
        <dbReference type="ARBA" id="ARBA00022692"/>
    </source>
</evidence>
<accession>A0ABQ3KTJ3</accession>
<keyword evidence="8" id="KW-1185">Reference proteome</keyword>
<organism evidence="7 8">
    <name type="scientific">Alishewanella longhuensis</name>
    <dbReference type="NCBI Taxonomy" id="1091037"/>
    <lineage>
        <taxon>Bacteria</taxon>
        <taxon>Pseudomonadati</taxon>
        <taxon>Pseudomonadota</taxon>
        <taxon>Gammaproteobacteria</taxon>
        <taxon>Alteromonadales</taxon>
        <taxon>Alteromonadaceae</taxon>
        <taxon>Alishewanella</taxon>
    </lineage>
</organism>
<evidence type="ECO:0000256" key="4">
    <source>
        <dbReference type="ARBA" id="ARBA00022989"/>
    </source>
</evidence>
<protein>
    <submittedName>
        <fullName evidence="7">Membrane protein</fullName>
    </submittedName>
</protein>
<keyword evidence="2" id="KW-1003">Cell membrane</keyword>
<evidence type="ECO:0000313" key="8">
    <source>
        <dbReference type="Proteomes" id="UP000659697"/>
    </source>
</evidence>
<keyword evidence="3 6" id="KW-0812">Transmembrane</keyword>
<evidence type="ECO:0000256" key="6">
    <source>
        <dbReference type="SAM" id="Phobius"/>
    </source>
</evidence>
<feature type="transmembrane region" description="Helical" evidence="6">
    <location>
        <begin position="110"/>
        <end position="131"/>
    </location>
</feature>
<name>A0ABQ3KTJ3_9ALTE</name>
<dbReference type="InterPro" id="IPR051461">
    <property type="entry name" value="UPF0750_membrane"/>
</dbReference>
<evidence type="ECO:0000256" key="1">
    <source>
        <dbReference type="ARBA" id="ARBA00004651"/>
    </source>
</evidence>
<evidence type="ECO:0000313" key="7">
    <source>
        <dbReference type="EMBL" id="GHG59351.1"/>
    </source>
</evidence>
<dbReference type="InterPro" id="IPR003740">
    <property type="entry name" value="YitT"/>
</dbReference>
<evidence type="ECO:0000256" key="2">
    <source>
        <dbReference type="ARBA" id="ARBA00022475"/>
    </source>
</evidence>
<feature type="transmembrane region" description="Helical" evidence="6">
    <location>
        <begin position="47"/>
        <end position="73"/>
    </location>
</feature>
<dbReference type="PANTHER" id="PTHR33545">
    <property type="entry name" value="UPF0750 MEMBRANE PROTEIN YITT-RELATED"/>
    <property type="match status" value="1"/>
</dbReference>
<comment type="subcellular location">
    <subcellularLocation>
        <location evidence="1">Cell membrane</location>
        <topology evidence="1">Multi-pass membrane protein</topology>
    </subcellularLocation>
</comment>
<proteinExistence type="predicted"/>
<dbReference type="EMBL" id="BNAO01000001">
    <property type="protein sequence ID" value="GHG59351.1"/>
    <property type="molecule type" value="Genomic_DNA"/>
</dbReference>
<dbReference type="RefSeq" id="WP_189429243.1">
    <property type="nucleotide sequence ID" value="NZ_BNAO01000001.1"/>
</dbReference>
<dbReference type="Pfam" id="PF02588">
    <property type="entry name" value="YitT_membrane"/>
    <property type="match status" value="1"/>
</dbReference>
<evidence type="ECO:0000256" key="5">
    <source>
        <dbReference type="ARBA" id="ARBA00023136"/>
    </source>
</evidence>